<keyword evidence="2" id="KW-1185">Reference proteome</keyword>
<evidence type="ECO:0000313" key="1">
    <source>
        <dbReference type="EMBL" id="ASY66605.1"/>
    </source>
</evidence>
<geneLocation type="plasmid" evidence="2">
    <name>psj05684b</name>
</geneLocation>
<reference evidence="1 2" key="1">
    <citation type="submission" date="2017-08" db="EMBL/GenBank/DDBJ databases">
        <title>Multipartite genome sequences of Sinorhizobium species nodulating soybeans.</title>
        <authorList>
            <person name="Tian C.F."/>
        </authorList>
    </citation>
    <scope>NUCLEOTIDE SEQUENCE [LARGE SCALE GENOMIC DNA]</scope>
    <source>
        <strain evidence="1 2">CCBAU 05684</strain>
        <plasmid evidence="2">psj05684b</plasmid>
    </source>
</reference>
<dbReference type="Proteomes" id="UP000217211">
    <property type="component" value="Plasmid pSJ05684b"/>
</dbReference>
<keyword evidence="1" id="KW-0614">Plasmid</keyword>
<protein>
    <submittedName>
        <fullName evidence="1">Uncharacterized protein</fullName>
    </submittedName>
</protein>
<sequence>MLSQAGEIGRRHPPSPVWRESVSVERIKQYEDGLHRLSLIQSCRKELGRNGV</sequence>
<organism evidence="1 2">
    <name type="scientific">Sinorhizobium sojae CCBAU 05684</name>
    <dbReference type="NCBI Taxonomy" id="716928"/>
    <lineage>
        <taxon>Bacteria</taxon>
        <taxon>Pseudomonadati</taxon>
        <taxon>Pseudomonadota</taxon>
        <taxon>Alphaproteobacteria</taxon>
        <taxon>Hyphomicrobiales</taxon>
        <taxon>Rhizobiaceae</taxon>
        <taxon>Sinorhizobium/Ensifer group</taxon>
        <taxon>Sinorhizobium</taxon>
    </lineage>
</organism>
<dbReference type="EMBL" id="CP023068">
    <property type="protein sequence ID" value="ASY66605.1"/>
    <property type="molecule type" value="Genomic_DNA"/>
</dbReference>
<accession>A0A249PLL1</accession>
<evidence type="ECO:0000313" key="2">
    <source>
        <dbReference type="Proteomes" id="UP000217211"/>
    </source>
</evidence>
<name>A0A249PLL1_9HYPH</name>
<dbReference type="AlphaFoldDB" id="A0A249PLL1"/>
<dbReference type="KEGG" id="esj:SJ05684_b56230"/>
<gene>
    <name evidence="1" type="ORF">SJ05684_b56230</name>
</gene>
<proteinExistence type="predicted"/>